<organism evidence="6 7">
    <name type="scientific">Gryllotalpicola kribbensis</name>
    <dbReference type="NCBI Taxonomy" id="993084"/>
    <lineage>
        <taxon>Bacteria</taxon>
        <taxon>Bacillati</taxon>
        <taxon>Actinomycetota</taxon>
        <taxon>Actinomycetes</taxon>
        <taxon>Micrococcales</taxon>
        <taxon>Microbacteriaceae</taxon>
        <taxon>Gryllotalpicola</taxon>
    </lineage>
</organism>
<dbReference type="InterPro" id="IPR028098">
    <property type="entry name" value="Glyco_trans_4-like_N"/>
</dbReference>
<dbReference type="Proteomes" id="UP001500213">
    <property type="component" value="Unassembled WGS sequence"/>
</dbReference>
<reference evidence="7" key="1">
    <citation type="journal article" date="2019" name="Int. J. Syst. Evol. Microbiol.">
        <title>The Global Catalogue of Microorganisms (GCM) 10K type strain sequencing project: providing services to taxonomists for standard genome sequencing and annotation.</title>
        <authorList>
            <consortium name="The Broad Institute Genomics Platform"/>
            <consortium name="The Broad Institute Genome Sequencing Center for Infectious Disease"/>
            <person name="Wu L."/>
            <person name="Ma J."/>
        </authorList>
    </citation>
    <scope>NUCLEOTIDE SEQUENCE [LARGE SCALE GENOMIC DNA]</scope>
    <source>
        <strain evidence="7">JCM 17593</strain>
    </source>
</reference>
<dbReference type="PANTHER" id="PTHR45947">
    <property type="entry name" value="SULFOQUINOVOSYL TRANSFERASE SQD2"/>
    <property type="match status" value="1"/>
</dbReference>
<comment type="caution">
    <text evidence="6">The sequence shown here is derived from an EMBL/GenBank/DDBJ whole genome shotgun (WGS) entry which is preliminary data.</text>
</comment>
<proteinExistence type="predicted"/>
<keyword evidence="3" id="KW-0808">Transferase</keyword>
<dbReference type="CDD" id="cd03801">
    <property type="entry name" value="GT4_PimA-like"/>
    <property type="match status" value="1"/>
</dbReference>
<dbReference type="EMBL" id="BAABBX010000001">
    <property type="protein sequence ID" value="GAA4183189.1"/>
    <property type="molecule type" value="Genomic_DNA"/>
</dbReference>
<name>A0ABP8AFM3_9MICO</name>
<gene>
    <name evidence="6" type="ORF">GCM10022288_02190</name>
</gene>
<dbReference type="Gene3D" id="3.40.50.2000">
    <property type="entry name" value="Glycogen Phosphorylase B"/>
    <property type="match status" value="2"/>
</dbReference>
<evidence type="ECO:0000256" key="4">
    <source>
        <dbReference type="SAM" id="MobiDB-lite"/>
    </source>
</evidence>
<dbReference type="SUPFAM" id="SSF53756">
    <property type="entry name" value="UDP-Glycosyltransferase/glycogen phosphorylase"/>
    <property type="match status" value="1"/>
</dbReference>
<dbReference type="PANTHER" id="PTHR45947:SF3">
    <property type="entry name" value="SULFOQUINOVOSYL TRANSFERASE SQD2"/>
    <property type="match status" value="1"/>
</dbReference>
<dbReference type="InterPro" id="IPR050194">
    <property type="entry name" value="Glycosyltransferase_grp1"/>
</dbReference>
<dbReference type="Pfam" id="PF13439">
    <property type="entry name" value="Glyco_transf_4"/>
    <property type="match status" value="1"/>
</dbReference>
<evidence type="ECO:0000313" key="6">
    <source>
        <dbReference type="EMBL" id="GAA4183189.1"/>
    </source>
</evidence>
<dbReference type="RefSeq" id="WP_344772906.1">
    <property type="nucleotide sequence ID" value="NZ_BAABBX010000001.1"/>
</dbReference>
<evidence type="ECO:0000259" key="5">
    <source>
        <dbReference type="Pfam" id="PF13439"/>
    </source>
</evidence>
<evidence type="ECO:0000313" key="7">
    <source>
        <dbReference type="Proteomes" id="UP001500213"/>
    </source>
</evidence>
<feature type="domain" description="Glycosyltransferase subfamily 4-like N-terminal" evidence="5">
    <location>
        <begin position="19"/>
        <end position="195"/>
    </location>
</feature>
<keyword evidence="2" id="KW-0328">Glycosyltransferase</keyword>
<accession>A0ABP8AFM3</accession>
<keyword evidence="7" id="KW-1185">Reference proteome</keyword>
<evidence type="ECO:0000256" key="3">
    <source>
        <dbReference type="ARBA" id="ARBA00022679"/>
    </source>
</evidence>
<evidence type="ECO:0000256" key="2">
    <source>
        <dbReference type="ARBA" id="ARBA00022676"/>
    </source>
</evidence>
<dbReference type="Pfam" id="PF13692">
    <property type="entry name" value="Glyco_trans_1_4"/>
    <property type="match status" value="1"/>
</dbReference>
<sequence length="418" mass="44083">MTRPLTVFYAFPHALGAAGIGWTAWNQVVELAAAGHRVHVVAASLDRPAPGAASVLTTFQKGRVRMPHRAIGRENAFALNDLMTARALRRLAAREPVDVVHGWPLAGVRTFAAARRLGIPAVREVPNTHTAHAYRVVADEYRALGLEQPRGASHSFSAARLAHEQREYDTATALLTPSDAVRETFLTRGFAPERLLRHRYGARLGGVARDAGEARPAAHPGLRAVFLGRCDPRKGLHYALRAWLDSAASRTGTLTIHGDFLPAYRAALAPLLEHPSVVVAGFTADAGAALASAEVLLLPSVEEGSALVTYEAQLAGCVPLVSTAAGADLVEGETGLTHAVGDVTALTAQLDRLAADRGELRRMSRRAAARAPELGWAAAAERLAGAYCEAMALRSRAAGGPGTAPTEPAEGALRVRAG</sequence>
<protein>
    <recommendedName>
        <fullName evidence="1">D-inositol 3-phosphate glycosyltransferase</fullName>
    </recommendedName>
</protein>
<feature type="region of interest" description="Disordered" evidence="4">
    <location>
        <begin position="397"/>
        <end position="418"/>
    </location>
</feature>
<evidence type="ECO:0000256" key="1">
    <source>
        <dbReference type="ARBA" id="ARBA00021292"/>
    </source>
</evidence>